<dbReference type="AlphaFoldDB" id="A0A371ED04"/>
<keyword evidence="2" id="KW-1185">Reference proteome</keyword>
<dbReference type="Proteomes" id="UP000257109">
    <property type="component" value="Unassembled WGS sequence"/>
</dbReference>
<sequence>MHSSIVTSRRKFTSNFPMVCTHLPPNIVCKLKHSLYGLKQAPRYDPSLFLQRTPKCIVVLLVYVDDIVVIGFDQKTISKIKHMLHSNFHMKELDLVQLVGLTNSTLVDPPVKINKGDILDDPTLYCKLVSSLIYVTITCLDIYFAIHTISKFMQSPRHFHFSVVQRIVRYLLGTSKHGLFVPIDSSLNLQAYSDANWAGCPNTKKIYY</sequence>
<feature type="non-terminal residue" evidence="1">
    <location>
        <position position="1"/>
    </location>
</feature>
<organism evidence="1 2">
    <name type="scientific">Mucuna pruriens</name>
    <name type="common">Velvet bean</name>
    <name type="synonym">Dolichos pruriens</name>
    <dbReference type="NCBI Taxonomy" id="157652"/>
    <lineage>
        <taxon>Eukaryota</taxon>
        <taxon>Viridiplantae</taxon>
        <taxon>Streptophyta</taxon>
        <taxon>Embryophyta</taxon>
        <taxon>Tracheophyta</taxon>
        <taxon>Spermatophyta</taxon>
        <taxon>Magnoliopsida</taxon>
        <taxon>eudicotyledons</taxon>
        <taxon>Gunneridae</taxon>
        <taxon>Pentapetalae</taxon>
        <taxon>rosids</taxon>
        <taxon>fabids</taxon>
        <taxon>Fabales</taxon>
        <taxon>Fabaceae</taxon>
        <taxon>Papilionoideae</taxon>
        <taxon>50 kb inversion clade</taxon>
        <taxon>NPAAA clade</taxon>
        <taxon>indigoferoid/millettioid clade</taxon>
        <taxon>Phaseoleae</taxon>
        <taxon>Mucuna</taxon>
    </lineage>
</organism>
<dbReference type="EMBL" id="QJKJ01014646">
    <property type="protein sequence ID" value="RDX63921.1"/>
    <property type="molecule type" value="Genomic_DNA"/>
</dbReference>
<evidence type="ECO:0000313" key="1">
    <source>
        <dbReference type="EMBL" id="RDX63921.1"/>
    </source>
</evidence>
<dbReference type="PANTHER" id="PTHR11439">
    <property type="entry name" value="GAG-POL-RELATED RETROTRANSPOSON"/>
    <property type="match status" value="1"/>
</dbReference>
<dbReference type="SUPFAM" id="SSF56672">
    <property type="entry name" value="DNA/RNA polymerases"/>
    <property type="match status" value="1"/>
</dbReference>
<evidence type="ECO:0000313" key="2">
    <source>
        <dbReference type="Proteomes" id="UP000257109"/>
    </source>
</evidence>
<gene>
    <name evidence="1" type="ORF">CR513_57590</name>
</gene>
<proteinExistence type="predicted"/>
<accession>A0A371ED04</accession>
<comment type="caution">
    <text evidence="1">The sequence shown here is derived from an EMBL/GenBank/DDBJ whole genome shotgun (WGS) entry which is preliminary data.</text>
</comment>
<dbReference type="PANTHER" id="PTHR11439:SF497">
    <property type="entry name" value="CYSTEINE-RICH RLK (RECEPTOR-LIKE PROTEIN KINASE) 8"/>
    <property type="match status" value="1"/>
</dbReference>
<protein>
    <submittedName>
        <fullName evidence="1">Mitochondrial protein</fullName>
    </submittedName>
</protein>
<dbReference type="STRING" id="157652.A0A371ED04"/>
<reference evidence="1" key="1">
    <citation type="submission" date="2018-05" db="EMBL/GenBank/DDBJ databases">
        <title>Draft genome of Mucuna pruriens seed.</title>
        <authorList>
            <person name="Nnadi N.E."/>
            <person name="Vos R."/>
            <person name="Hasami M.H."/>
            <person name="Devisetty U.K."/>
            <person name="Aguiy J.C."/>
        </authorList>
    </citation>
    <scope>NUCLEOTIDE SEQUENCE [LARGE SCALE GENOMIC DNA]</scope>
    <source>
        <strain evidence="1">JCA_2017</strain>
    </source>
</reference>
<dbReference type="InterPro" id="IPR043502">
    <property type="entry name" value="DNA/RNA_pol_sf"/>
</dbReference>
<dbReference type="OrthoDB" id="1422397at2759"/>
<name>A0A371ED04_MUCPR</name>